<dbReference type="RefSeq" id="WP_073376952.1">
    <property type="nucleotide sequence ID" value="NZ_FQXS01000017.1"/>
</dbReference>
<keyword evidence="9" id="KW-0902">Two-component regulatory system</keyword>
<dbReference type="GO" id="GO:0006355">
    <property type="term" value="P:regulation of DNA-templated transcription"/>
    <property type="evidence" value="ECO:0007669"/>
    <property type="project" value="InterPro"/>
</dbReference>
<dbReference type="EC" id="2.7.13.3" evidence="3"/>
<evidence type="ECO:0000256" key="4">
    <source>
        <dbReference type="ARBA" id="ARBA00022553"/>
    </source>
</evidence>
<dbReference type="CDD" id="cd06225">
    <property type="entry name" value="HAMP"/>
    <property type="match status" value="1"/>
</dbReference>
<evidence type="ECO:0000259" key="15">
    <source>
        <dbReference type="PROSITE" id="PS50885"/>
    </source>
</evidence>
<organism evidence="16 17">
    <name type="scientific">Desulfofustis glycolicus DSM 9705</name>
    <dbReference type="NCBI Taxonomy" id="1121409"/>
    <lineage>
        <taxon>Bacteria</taxon>
        <taxon>Pseudomonadati</taxon>
        <taxon>Thermodesulfobacteriota</taxon>
        <taxon>Desulfobulbia</taxon>
        <taxon>Desulfobulbales</taxon>
        <taxon>Desulfocapsaceae</taxon>
        <taxon>Desulfofustis</taxon>
    </lineage>
</organism>
<dbReference type="SMART" id="SM00448">
    <property type="entry name" value="REC"/>
    <property type="match status" value="1"/>
</dbReference>
<dbReference type="PRINTS" id="PR00344">
    <property type="entry name" value="BCTRLSENSOR"/>
</dbReference>
<dbReference type="CDD" id="cd00082">
    <property type="entry name" value="HisKA"/>
    <property type="match status" value="1"/>
</dbReference>
<keyword evidence="5" id="KW-0808">Transferase</keyword>
<dbReference type="InterPro" id="IPR003661">
    <property type="entry name" value="HisK_dim/P_dom"/>
</dbReference>
<dbReference type="PROSITE" id="PS50110">
    <property type="entry name" value="RESPONSE_REGULATORY"/>
    <property type="match status" value="1"/>
</dbReference>
<gene>
    <name evidence="16" type="ORF">SAMN02745124_02743</name>
</gene>
<keyword evidence="4 10" id="KW-0597">Phosphoprotein</keyword>
<evidence type="ECO:0000313" key="17">
    <source>
        <dbReference type="Proteomes" id="UP000184139"/>
    </source>
</evidence>
<evidence type="ECO:0000256" key="10">
    <source>
        <dbReference type="PROSITE-ProRule" id="PRU00169"/>
    </source>
</evidence>
<protein>
    <recommendedName>
        <fullName evidence="3">histidine kinase</fullName>
        <ecNumber evidence="3">2.7.13.3</ecNumber>
    </recommendedName>
</protein>
<dbReference type="InterPro" id="IPR036097">
    <property type="entry name" value="HisK_dim/P_sf"/>
</dbReference>
<dbReference type="PANTHER" id="PTHR43065">
    <property type="entry name" value="SENSOR HISTIDINE KINASE"/>
    <property type="match status" value="1"/>
</dbReference>
<dbReference type="SUPFAM" id="SSF158472">
    <property type="entry name" value="HAMP domain-like"/>
    <property type="match status" value="1"/>
</dbReference>
<dbReference type="Proteomes" id="UP000184139">
    <property type="component" value="Unassembled WGS sequence"/>
</dbReference>
<reference evidence="16 17" key="1">
    <citation type="submission" date="2016-11" db="EMBL/GenBank/DDBJ databases">
        <authorList>
            <person name="Jaros S."/>
            <person name="Januszkiewicz K."/>
            <person name="Wedrychowicz H."/>
        </authorList>
    </citation>
    <scope>NUCLEOTIDE SEQUENCE [LARGE SCALE GENOMIC DNA]</scope>
    <source>
        <strain evidence="16 17">DSM 9705</strain>
    </source>
</reference>
<dbReference type="AlphaFoldDB" id="A0A1M5X5G5"/>
<evidence type="ECO:0000256" key="8">
    <source>
        <dbReference type="ARBA" id="ARBA00022840"/>
    </source>
</evidence>
<feature type="domain" description="HAMP" evidence="15">
    <location>
        <begin position="308"/>
        <end position="360"/>
    </location>
</feature>
<dbReference type="PANTHER" id="PTHR43065:SF42">
    <property type="entry name" value="TWO-COMPONENT SENSOR PPRA"/>
    <property type="match status" value="1"/>
</dbReference>
<dbReference type="InterPro" id="IPR004358">
    <property type="entry name" value="Sig_transdc_His_kin-like_C"/>
</dbReference>
<dbReference type="InterPro" id="IPR003594">
    <property type="entry name" value="HATPase_dom"/>
</dbReference>
<dbReference type="InterPro" id="IPR011006">
    <property type="entry name" value="CheY-like_superfamily"/>
</dbReference>
<dbReference type="SUPFAM" id="SSF52172">
    <property type="entry name" value="CheY-like"/>
    <property type="match status" value="1"/>
</dbReference>
<dbReference type="InterPro" id="IPR035965">
    <property type="entry name" value="PAS-like_dom_sf"/>
</dbReference>
<dbReference type="SMART" id="SM00091">
    <property type="entry name" value="PAS"/>
    <property type="match status" value="1"/>
</dbReference>
<dbReference type="SMART" id="SM00387">
    <property type="entry name" value="HATPase_c"/>
    <property type="match status" value="1"/>
</dbReference>
<dbReference type="STRING" id="1121409.SAMN02745124_02743"/>
<evidence type="ECO:0000256" key="6">
    <source>
        <dbReference type="ARBA" id="ARBA00022741"/>
    </source>
</evidence>
<dbReference type="PROSITE" id="PS50885">
    <property type="entry name" value="HAMP"/>
    <property type="match status" value="1"/>
</dbReference>
<keyword evidence="17" id="KW-1185">Reference proteome</keyword>
<keyword evidence="11" id="KW-0472">Membrane</keyword>
<evidence type="ECO:0000256" key="7">
    <source>
        <dbReference type="ARBA" id="ARBA00022777"/>
    </source>
</evidence>
<dbReference type="InterPro" id="IPR005467">
    <property type="entry name" value="His_kinase_dom"/>
</dbReference>
<dbReference type="SMART" id="SM00086">
    <property type="entry name" value="PAC"/>
    <property type="match status" value="1"/>
</dbReference>
<comment type="subcellular location">
    <subcellularLocation>
        <location evidence="2">Membrane</location>
    </subcellularLocation>
</comment>
<dbReference type="SMART" id="SM00304">
    <property type="entry name" value="HAMP"/>
    <property type="match status" value="1"/>
</dbReference>
<evidence type="ECO:0000256" key="9">
    <source>
        <dbReference type="ARBA" id="ARBA00023012"/>
    </source>
</evidence>
<dbReference type="InterPro" id="IPR000014">
    <property type="entry name" value="PAS"/>
</dbReference>
<dbReference type="Gene3D" id="3.30.565.10">
    <property type="entry name" value="Histidine kinase-like ATPase, C-terminal domain"/>
    <property type="match status" value="1"/>
</dbReference>
<dbReference type="CDD" id="cd00156">
    <property type="entry name" value="REC"/>
    <property type="match status" value="1"/>
</dbReference>
<evidence type="ECO:0000256" key="11">
    <source>
        <dbReference type="SAM" id="Phobius"/>
    </source>
</evidence>
<dbReference type="Pfam" id="PF00512">
    <property type="entry name" value="HisKA"/>
    <property type="match status" value="1"/>
</dbReference>
<dbReference type="GO" id="GO:0000155">
    <property type="term" value="F:phosphorelay sensor kinase activity"/>
    <property type="evidence" value="ECO:0007669"/>
    <property type="project" value="InterPro"/>
</dbReference>
<dbReference type="GO" id="GO:0005524">
    <property type="term" value="F:ATP binding"/>
    <property type="evidence" value="ECO:0007669"/>
    <property type="project" value="UniProtKB-KW"/>
</dbReference>
<dbReference type="Gene3D" id="3.40.50.2300">
    <property type="match status" value="1"/>
</dbReference>
<keyword evidence="11" id="KW-1133">Transmembrane helix</keyword>
<dbReference type="Pfam" id="PF00989">
    <property type="entry name" value="PAS"/>
    <property type="match status" value="1"/>
</dbReference>
<dbReference type="InterPro" id="IPR003660">
    <property type="entry name" value="HAMP_dom"/>
</dbReference>
<evidence type="ECO:0000259" key="12">
    <source>
        <dbReference type="PROSITE" id="PS50109"/>
    </source>
</evidence>
<dbReference type="Gene3D" id="3.30.450.20">
    <property type="entry name" value="PAS domain"/>
    <property type="match status" value="1"/>
</dbReference>
<evidence type="ECO:0000256" key="2">
    <source>
        <dbReference type="ARBA" id="ARBA00004370"/>
    </source>
</evidence>
<sequence length="896" mass="98545">MSFRAKLAIAFSSLLFLIIVLALTNWWGVDRVLSKQDQLFSFTTRLERQFNQMVHDEQLFRRMETLEQSRVVRDTIGSIRAQLEARYGTVPAGEQQAAITSLLAALTNYKEHFTEFNRSLVAMEAMKSRMLKESERLFAYTENLVEAGKRGGARLDPEDVPVSDSSIAKRLQFTIGSLLLAEKDYFLSYSGEAVERVQGLATTIIAQAGVMENRASNNTEKLQAFRISRATGVYLDIFLRFVDEQEKASEAARLVPVSLGEFSSSLSRFLDLSRRQTEEQLSFLRLVSAIISVVAVLVGIAAVITLSNLISRPVNALRMSAQQIVDGNLDTSVSVTGDDDLGKLGHLFNEMTARLRGSFRHIENYRDHLEELVDRRTANLEREIAEHRDTEEALRASSERLMNIVSQSPLGIVIFDRDFVIREWNHSCEKIFGFNRDEAIGAPARMILPDSAKAEVEAVFSTLLESRRSTRNQNDNITKSGRIITCNWYNTPLTNVADETVGMLCLVDDITDKLRLEQEALKVKKLESTGVLAGGIAHDFNNILTAILGNISLSLLDVKVPQKTRLLLSAAKKATIRAQALTQQLLTFAKGGEPVKEQTSLKELIRDSAEFVLHGSTTTCRYHFAEGLWMVRADRGQLSQVIQNLVINASQAMPGGGIIDLSCENVADPSAADPALDPLRSYVKISISDTGVGIPATVVEKIFDPYFSTKREGSGLGLAITLSIINKHDGHVTVTSIPGVGSVFTLFLPADTSPAACSEKSRFLAGETQPARILLMDDDEMILNVTTSMLEALGHQVECARDGDECLARFRQAIANGSPPDLIILDLTIPGGKGGEETLREIRGIDPSVKVVVSSGYSNDPVIACYDRYGFSAALSKPYVVEELARVIGKTLGTAS</sequence>
<feature type="domain" description="Response regulatory" evidence="13">
    <location>
        <begin position="772"/>
        <end position="892"/>
    </location>
</feature>
<dbReference type="Gene3D" id="1.10.287.130">
    <property type="match status" value="1"/>
</dbReference>
<keyword evidence="7" id="KW-0418">Kinase</keyword>
<dbReference type="SUPFAM" id="SSF55785">
    <property type="entry name" value="PYP-like sensor domain (PAS domain)"/>
    <property type="match status" value="1"/>
</dbReference>
<keyword evidence="8" id="KW-0067">ATP-binding</keyword>
<feature type="domain" description="PAS" evidence="14">
    <location>
        <begin position="397"/>
        <end position="467"/>
    </location>
</feature>
<dbReference type="NCBIfam" id="TIGR00229">
    <property type="entry name" value="sensory_box"/>
    <property type="match status" value="1"/>
</dbReference>
<dbReference type="OrthoDB" id="5476885at2"/>
<dbReference type="Pfam" id="PF00072">
    <property type="entry name" value="Response_reg"/>
    <property type="match status" value="1"/>
</dbReference>
<dbReference type="CDD" id="cd00130">
    <property type="entry name" value="PAS"/>
    <property type="match status" value="1"/>
</dbReference>
<feature type="transmembrane region" description="Helical" evidence="11">
    <location>
        <begin position="283"/>
        <end position="310"/>
    </location>
</feature>
<dbReference type="Gene3D" id="6.10.340.10">
    <property type="match status" value="1"/>
</dbReference>
<evidence type="ECO:0000259" key="14">
    <source>
        <dbReference type="PROSITE" id="PS50112"/>
    </source>
</evidence>
<dbReference type="InterPro" id="IPR036890">
    <property type="entry name" value="HATPase_C_sf"/>
</dbReference>
<proteinExistence type="predicted"/>
<keyword evidence="11" id="KW-0812">Transmembrane</keyword>
<evidence type="ECO:0000259" key="13">
    <source>
        <dbReference type="PROSITE" id="PS50110"/>
    </source>
</evidence>
<feature type="domain" description="Histidine kinase" evidence="12">
    <location>
        <begin position="535"/>
        <end position="752"/>
    </location>
</feature>
<accession>A0A1M5X5G5</accession>
<dbReference type="GO" id="GO:0016020">
    <property type="term" value="C:membrane"/>
    <property type="evidence" value="ECO:0007669"/>
    <property type="project" value="UniProtKB-SubCell"/>
</dbReference>
<evidence type="ECO:0000256" key="5">
    <source>
        <dbReference type="ARBA" id="ARBA00022679"/>
    </source>
</evidence>
<dbReference type="EMBL" id="FQXS01000017">
    <property type="protein sequence ID" value="SHH94734.1"/>
    <property type="molecule type" value="Genomic_DNA"/>
</dbReference>
<evidence type="ECO:0000313" key="16">
    <source>
        <dbReference type="EMBL" id="SHH94734.1"/>
    </source>
</evidence>
<dbReference type="InterPro" id="IPR001789">
    <property type="entry name" value="Sig_transdc_resp-reg_receiver"/>
</dbReference>
<evidence type="ECO:0000256" key="1">
    <source>
        <dbReference type="ARBA" id="ARBA00000085"/>
    </source>
</evidence>
<feature type="modified residue" description="4-aspartylphosphate" evidence="10">
    <location>
        <position position="826"/>
    </location>
</feature>
<evidence type="ECO:0000256" key="3">
    <source>
        <dbReference type="ARBA" id="ARBA00012438"/>
    </source>
</evidence>
<dbReference type="PROSITE" id="PS50112">
    <property type="entry name" value="PAS"/>
    <property type="match status" value="1"/>
</dbReference>
<dbReference type="SUPFAM" id="SSF55874">
    <property type="entry name" value="ATPase domain of HSP90 chaperone/DNA topoisomerase II/histidine kinase"/>
    <property type="match status" value="1"/>
</dbReference>
<comment type="catalytic activity">
    <reaction evidence="1">
        <text>ATP + protein L-histidine = ADP + protein N-phospho-L-histidine.</text>
        <dbReference type="EC" id="2.7.13.3"/>
    </reaction>
</comment>
<dbReference type="PROSITE" id="PS50109">
    <property type="entry name" value="HIS_KIN"/>
    <property type="match status" value="1"/>
</dbReference>
<dbReference type="Pfam" id="PF02518">
    <property type="entry name" value="HATPase_c"/>
    <property type="match status" value="1"/>
</dbReference>
<dbReference type="InterPro" id="IPR013767">
    <property type="entry name" value="PAS_fold"/>
</dbReference>
<dbReference type="InterPro" id="IPR001610">
    <property type="entry name" value="PAC"/>
</dbReference>
<dbReference type="Pfam" id="PF00672">
    <property type="entry name" value="HAMP"/>
    <property type="match status" value="1"/>
</dbReference>
<name>A0A1M5X5G5_9BACT</name>
<dbReference type="SMART" id="SM00388">
    <property type="entry name" value="HisKA"/>
    <property type="match status" value="1"/>
</dbReference>
<keyword evidence="6" id="KW-0547">Nucleotide-binding</keyword>
<dbReference type="SUPFAM" id="SSF47384">
    <property type="entry name" value="Homodimeric domain of signal transducing histidine kinase"/>
    <property type="match status" value="1"/>
</dbReference>